<dbReference type="RefSeq" id="WP_005171717.1">
    <property type="nucleotide sequence ID" value="NZ_KB850035.1"/>
</dbReference>
<comment type="caution">
    <text evidence="2">The sequence shown here is derived from an EMBL/GenBank/DDBJ whole genome shotgun (WGS) entry which is preliminary data.</text>
</comment>
<dbReference type="AlphaFoldDB" id="N9KRN1"/>
<sequence>MQKQYMVGQATFAEVEELIKFSQQFLPEASFDKDQITSYLKLLISNQHSVFIARDSSRKVAGVLLALSNGVDWRTGQKIVIEQGVYILNEIERIDICKALYKKLYEWALSLGAVKILAEAGVMNKSVVAEEDYKKFGFKTIGQVMEREVNQYV</sequence>
<reference evidence="2 3" key="1">
    <citation type="submission" date="2013-02" db="EMBL/GenBank/DDBJ databases">
        <title>The Genome Sequence of Acinetobacter sp. NIPH 713.</title>
        <authorList>
            <consortium name="The Broad Institute Genome Sequencing Platform"/>
            <consortium name="The Broad Institute Genome Sequencing Center for Infectious Disease"/>
            <person name="Cerqueira G."/>
            <person name="Feldgarden M."/>
            <person name="Courvalin P."/>
            <person name="Perichon B."/>
            <person name="Grillot-Courvalin C."/>
            <person name="Clermont D."/>
            <person name="Rocha E."/>
            <person name="Yoon E.-J."/>
            <person name="Nemec A."/>
            <person name="Walker B."/>
            <person name="Young S.K."/>
            <person name="Zeng Q."/>
            <person name="Gargeya S."/>
            <person name="Fitzgerald M."/>
            <person name="Haas B."/>
            <person name="Abouelleil A."/>
            <person name="Alvarado L."/>
            <person name="Arachchi H.M."/>
            <person name="Berlin A.M."/>
            <person name="Chapman S.B."/>
            <person name="Dewar J."/>
            <person name="Goldberg J."/>
            <person name="Griggs A."/>
            <person name="Gujja S."/>
            <person name="Hansen M."/>
            <person name="Howarth C."/>
            <person name="Imamovic A."/>
            <person name="Larimer J."/>
            <person name="McCowan C."/>
            <person name="Murphy C."/>
            <person name="Neiman D."/>
            <person name="Pearson M."/>
            <person name="Priest M."/>
            <person name="Roberts A."/>
            <person name="Saif S."/>
            <person name="Shea T."/>
            <person name="Sisk P."/>
            <person name="Sykes S."/>
            <person name="Wortman J."/>
            <person name="Nusbaum C."/>
            <person name="Birren B."/>
        </authorList>
    </citation>
    <scope>NUCLEOTIDE SEQUENCE [LARGE SCALE GENOMIC DNA]</scope>
    <source>
        <strain evidence="2 3">NIPH 713</strain>
    </source>
</reference>
<evidence type="ECO:0000313" key="3">
    <source>
        <dbReference type="Proteomes" id="UP000023774"/>
    </source>
</evidence>
<evidence type="ECO:0000259" key="1">
    <source>
        <dbReference type="PROSITE" id="PS51186"/>
    </source>
</evidence>
<organism evidence="2 3">
    <name type="scientific">Acinetobacter pseudolwoffii</name>
    <dbReference type="NCBI Taxonomy" id="2053287"/>
    <lineage>
        <taxon>Bacteria</taxon>
        <taxon>Pseudomonadati</taxon>
        <taxon>Pseudomonadota</taxon>
        <taxon>Gammaproteobacteria</taxon>
        <taxon>Moraxellales</taxon>
        <taxon>Moraxellaceae</taxon>
        <taxon>Acinetobacter</taxon>
    </lineage>
</organism>
<name>N9KRN1_9GAMM</name>
<evidence type="ECO:0000313" key="2">
    <source>
        <dbReference type="EMBL" id="ENW86633.1"/>
    </source>
</evidence>
<dbReference type="SUPFAM" id="SSF55729">
    <property type="entry name" value="Acyl-CoA N-acyltransferases (Nat)"/>
    <property type="match status" value="1"/>
</dbReference>
<dbReference type="Proteomes" id="UP000023774">
    <property type="component" value="Unassembled WGS sequence"/>
</dbReference>
<dbReference type="Gene3D" id="3.40.630.30">
    <property type="match status" value="1"/>
</dbReference>
<dbReference type="EMBL" id="APRJ01000011">
    <property type="protein sequence ID" value="ENW86633.1"/>
    <property type="molecule type" value="Genomic_DNA"/>
</dbReference>
<dbReference type="PROSITE" id="PS51186">
    <property type="entry name" value="GNAT"/>
    <property type="match status" value="1"/>
</dbReference>
<protein>
    <recommendedName>
        <fullName evidence="1">N-acetyltransferase domain-containing protein</fullName>
    </recommendedName>
</protein>
<keyword evidence="3" id="KW-1185">Reference proteome</keyword>
<dbReference type="InterPro" id="IPR000182">
    <property type="entry name" value="GNAT_dom"/>
</dbReference>
<proteinExistence type="predicted"/>
<feature type="domain" description="N-acetyltransferase" evidence="1">
    <location>
        <begin position="5"/>
        <end position="153"/>
    </location>
</feature>
<gene>
    <name evidence="2" type="ORF">F906_01692</name>
</gene>
<dbReference type="GO" id="GO:0016747">
    <property type="term" value="F:acyltransferase activity, transferring groups other than amino-acyl groups"/>
    <property type="evidence" value="ECO:0007669"/>
    <property type="project" value="InterPro"/>
</dbReference>
<dbReference type="PATRIC" id="fig|1217709.3.peg.1632"/>
<accession>N9KRN1</accession>
<dbReference type="Pfam" id="PF00583">
    <property type="entry name" value="Acetyltransf_1"/>
    <property type="match status" value="1"/>
</dbReference>
<dbReference type="InterPro" id="IPR016181">
    <property type="entry name" value="Acyl_CoA_acyltransferase"/>
</dbReference>
<dbReference type="HOGENOM" id="CLU_126511_1_0_6"/>